<keyword evidence="2" id="KW-1185">Reference proteome</keyword>
<sequence>MVSQVRHYGCPDCRRSGAEGGGATALAHRMLPVRMGADLYRPGALSRARVVVPDPIGRTPGPT</sequence>
<accession>A0ABN1SEX2</accession>
<evidence type="ECO:0000313" key="1">
    <source>
        <dbReference type="EMBL" id="GAA0986677.1"/>
    </source>
</evidence>
<reference evidence="1 2" key="1">
    <citation type="journal article" date="2019" name="Int. J. Syst. Evol. Microbiol.">
        <title>The Global Catalogue of Microorganisms (GCM) 10K type strain sequencing project: providing services to taxonomists for standard genome sequencing and annotation.</title>
        <authorList>
            <consortium name="The Broad Institute Genomics Platform"/>
            <consortium name="The Broad Institute Genome Sequencing Center for Infectious Disease"/>
            <person name="Wu L."/>
            <person name="Ma J."/>
        </authorList>
    </citation>
    <scope>NUCLEOTIDE SEQUENCE [LARGE SCALE GENOMIC DNA]</scope>
    <source>
        <strain evidence="1 2">JCM 11445</strain>
    </source>
</reference>
<protein>
    <submittedName>
        <fullName evidence="1">Uncharacterized protein</fullName>
    </submittedName>
</protein>
<proteinExistence type="predicted"/>
<gene>
    <name evidence="1" type="ORF">GCM10009576_055010</name>
</gene>
<dbReference type="Proteomes" id="UP001500033">
    <property type="component" value="Unassembled WGS sequence"/>
</dbReference>
<comment type="caution">
    <text evidence="1">The sequence shown here is derived from an EMBL/GenBank/DDBJ whole genome shotgun (WGS) entry which is preliminary data.</text>
</comment>
<organism evidence="1 2">
    <name type="scientific">Streptomyces rhizosphaericus</name>
    <dbReference type="NCBI Taxonomy" id="114699"/>
    <lineage>
        <taxon>Bacteria</taxon>
        <taxon>Bacillati</taxon>
        <taxon>Actinomycetota</taxon>
        <taxon>Actinomycetes</taxon>
        <taxon>Kitasatosporales</taxon>
        <taxon>Streptomycetaceae</taxon>
        <taxon>Streptomyces</taxon>
        <taxon>Streptomyces violaceusniger group</taxon>
    </lineage>
</organism>
<dbReference type="EMBL" id="BAAAIE010000038">
    <property type="protein sequence ID" value="GAA0986677.1"/>
    <property type="molecule type" value="Genomic_DNA"/>
</dbReference>
<name>A0ABN1SEX2_9ACTN</name>
<evidence type="ECO:0000313" key="2">
    <source>
        <dbReference type="Proteomes" id="UP001500033"/>
    </source>
</evidence>